<dbReference type="Proteomes" id="UP000185657">
    <property type="component" value="Unassembled WGS sequence"/>
</dbReference>
<dbReference type="EMBL" id="LVWD01000001">
    <property type="protein sequence ID" value="OAD44256.1"/>
    <property type="molecule type" value="Genomic_DNA"/>
</dbReference>
<evidence type="ECO:0000313" key="4">
    <source>
        <dbReference type="Proteomes" id="UP000185680"/>
    </source>
</evidence>
<accession>A0A162W6G0</accession>
<dbReference type="KEGG" id="hyl:LPB072_13955"/>
<dbReference type="SUPFAM" id="SSF53474">
    <property type="entry name" value="alpha/beta-Hydrolases"/>
    <property type="match status" value="1"/>
</dbReference>
<dbReference type="InterPro" id="IPR010297">
    <property type="entry name" value="DUF900_hydrolase"/>
</dbReference>
<reference evidence="1 4" key="2">
    <citation type="submission" date="2016-10" db="EMBL/GenBank/DDBJ databases">
        <title>Hydorgenophaga sp. LPB0072 isolated from gastropod.</title>
        <authorList>
            <person name="Kim E."/>
            <person name="Yi H."/>
        </authorList>
    </citation>
    <scope>NUCLEOTIDE SEQUENCE [LARGE SCALE GENOMIC DNA]</scope>
    <source>
        <strain evidence="1 4">LPB0072</strain>
    </source>
</reference>
<evidence type="ECO:0000313" key="1">
    <source>
        <dbReference type="EMBL" id="AOW13781.1"/>
    </source>
</evidence>
<evidence type="ECO:0000313" key="3">
    <source>
        <dbReference type="Proteomes" id="UP000185657"/>
    </source>
</evidence>
<keyword evidence="3" id="KW-1185">Reference proteome</keyword>
<evidence type="ECO:0008006" key="5">
    <source>
        <dbReference type="Google" id="ProtNLM"/>
    </source>
</evidence>
<proteinExistence type="predicted"/>
<dbReference type="InterPro" id="IPR029058">
    <property type="entry name" value="AB_hydrolase_fold"/>
</dbReference>
<name>A0A162W6G0_9BURK</name>
<gene>
    <name evidence="1" type="ORF">LPB072_13955</name>
    <name evidence="2" type="ORF">LPB72_01870</name>
</gene>
<dbReference type="Gene3D" id="3.40.50.1820">
    <property type="entry name" value="alpha/beta hydrolase"/>
    <property type="match status" value="1"/>
</dbReference>
<evidence type="ECO:0000313" key="2">
    <source>
        <dbReference type="EMBL" id="OAD44256.1"/>
    </source>
</evidence>
<sequence length="369" mass="40119">MPFSFDHEECNMLVFTNRLLKTTARDESALTTQYDPFSDTLNSVKVTAGAKGWKISNPQEGLSDVDALAQLSAVLDGNKPVLLFVHGNNNTPAACFARCRLLEAQYPVSVIGFSWTSEGFLSDGTELPGPKEPPGAFDDPDDNLAAVDTKDSLTVGWIARMAQRYAQAKVNAQHSKDSFARLLRLIAAARLAGMNQKVSLAAHSLGAHLLHYTIDEQDAEASLSAMHNVVLIAGCSGAAKHSAWVGQIHPLLRVYITYTKADSVLFAATLVDGDVKVGTDPGRDRLPGPKFRYVDFEATKIKLGAHSYFVADPGKRLSKQSRLLFSRIFASEVDFTGGIAQRNDVYPMGCSDDDSVCYMGNASLKKDRR</sequence>
<protein>
    <recommendedName>
        <fullName evidence="5">Alpha/beta hydrolase</fullName>
    </recommendedName>
</protein>
<reference evidence="2 3" key="1">
    <citation type="submission" date="2016-02" db="EMBL/GenBank/DDBJ databases">
        <title>Draft genome sequence of Hydrogenophaga sp. LPB0072.</title>
        <authorList>
            <person name="Shin S.-K."/>
            <person name="Yi H."/>
        </authorList>
    </citation>
    <scope>NUCLEOTIDE SEQUENCE [LARGE SCALE GENOMIC DNA]</scope>
    <source>
        <strain evidence="2 3">LPB0072</strain>
    </source>
</reference>
<dbReference type="Pfam" id="PF05990">
    <property type="entry name" value="DUF900"/>
    <property type="match status" value="1"/>
</dbReference>
<dbReference type="Proteomes" id="UP000185680">
    <property type="component" value="Chromosome"/>
</dbReference>
<organism evidence="1 4">
    <name type="scientific">Hydrogenophaga crassostreae</name>
    <dbReference type="NCBI Taxonomy" id="1763535"/>
    <lineage>
        <taxon>Bacteria</taxon>
        <taxon>Pseudomonadati</taxon>
        <taxon>Pseudomonadota</taxon>
        <taxon>Betaproteobacteria</taxon>
        <taxon>Burkholderiales</taxon>
        <taxon>Comamonadaceae</taxon>
        <taxon>Hydrogenophaga</taxon>
    </lineage>
</organism>
<dbReference type="AlphaFoldDB" id="A0A162W6G0"/>
<dbReference type="EMBL" id="CP017476">
    <property type="protein sequence ID" value="AOW13781.1"/>
    <property type="molecule type" value="Genomic_DNA"/>
</dbReference>